<reference evidence="1 2" key="1">
    <citation type="journal article" date="2020" name="Cell">
        <title>Large-Scale Comparative Analyses of Tick Genomes Elucidate Their Genetic Diversity and Vector Capacities.</title>
        <authorList>
            <consortium name="Tick Genome and Microbiome Consortium (TIGMIC)"/>
            <person name="Jia N."/>
            <person name="Wang J."/>
            <person name="Shi W."/>
            <person name="Du L."/>
            <person name="Sun Y."/>
            <person name="Zhan W."/>
            <person name="Jiang J.F."/>
            <person name="Wang Q."/>
            <person name="Zhang B."/>
            <person name="Ji P."/>
            <person name="Bell-Sakyi L."/>
            <person name="Cui X.M."/>
            <person name="Yuan T.T."/>
            <person name="Jiang B.G."/>
            <person name="Yang W.F."/>
            <person name="Lam T.T."/>
            <person name="Chang Q.C."/>
            <person name="Ding S.J."/>
            <person name="Wang X.J."/>
            <person name="Zhu J.G."/>
            <person name="Ruan X.D."/>
            <person name="Zhao L."/>
            <person name="Wei J.T."/>
            <person name="Ye R.Z."/>
            <person name="Que T.C."/>
            <person name="Du C.H."/>
            <person name="Zhou Y.H."/>
            <person name="Cheng J.X."/>
            <person name="Dai P.F."/>
            <person name="Guo W.B."/>
            <person name="Han X.H."/>
            <person name="Huang E.J."/>
            <person name="Li L.F."/>
            <person name="Wei W."/>
            <person name="Gao Y.C."/>
            <person name="Liu J.Z."/>
            <person name="Shao H.Z."/>
            <person name="Wang X."/>
            <person name="Wang C.C."/>
            <person name="Yang T.C."/>
            <person name="Huo Q.B."/>
            <person name="Li W."/>
            <person name="Chen H.Y."/>
            <person name="Chen S.E."/>
            <person name="Zhou L.G."/>
            <person name="Ni X.B."/>
            <person name="Tian J.H."/>
            <person name="Sheng Y."/>
            <person name="Liu T."/>
            <person name="Pan Y.S."/>
            <person name="Xia L.Y."/>
            <person name="Li J."/>
            <person name="Zhao F."/>
            <person name="Cao W.C."/>
        </authorList>
    </citation>
    <scope>NUCLEOTIDE SEQUENCE [LARGE SCALE GENOMIC DNA]</scope>
    <source>
        <strain evidence="1">Iper-2018</strain>
    </source>
</reference>
<dbReference type="EMBL" id="JABSTQ010011113">
    <property type="protein sequence ID" value="KAG0415070.1"/>
    <property type="molecule type" value="Genomic_DNA"/>
</dbReference>
<protein>
    <submittedName>
        <fullName evidence="1">Uncharacterized protein</fullName>
    </submittedName>
</protein>
<evidence type="ECO:0000313" key="1">
    <source>
        <dbReference type="EMBL" id="KAG0415070.1"/>
    </source>
</evidence>
<gene>
    <name evidence="1" type="ORF">HPB47_007756</name>
</gene>
<comment type="caution">
    <text evidence="1">The sequence shown here is derived from an EMBL/GenBank/DDBJ whole genome shotgun (WGS) entry which is preliminary data.</text>
</comment>
<dbReference type="Proteomes" id="UP000805193">
    <property type="component" value="Unassembled WGS sequence"/>
</dbReference>
<keyword evidence="2" id="KW-1185">Reference proteome</keyword>
<accession>A0AC60P6R2</accession>
<organism evidence="1 2">
    <name type="scientific">Ixodes persulcatus</name>
    <name type="common">Taiga tick</name>
    <dbReference type="NCBI Taxonomy" id="34615"/>
    <lineage>
        <taxon>Eukaryota</taxon>
        <taxon>Metazoa</taxon>
        <taxon>Ecdysozoa</taxon>
        <taxon>Arthropoda</taxon>
        <taxon>Chelicerata</taxon>
        <taxon>Arachnida</taxon>
        <taxon>Acari</taxon>
        <taxon>Parasitiformes</taxon>
        <taxon>Ixodida</taxon>
        <taxon>Ixodoidea</taxon>
        <taxon>Ixodidae</taxon>
        <taxon>Ixodinae</taxon>
        <taxon>Ixodes</taxon>
    </lineage>
</organism>
<proteinExistence type="predicted"/>
<name>A0AC60P6R2_IXOPE</name>
<sequence length="174" mass="19295">MYLHAVSSLSTEIADELEDILANPPATGSYGHLKAAVLAKKTSSDGSRLQHPLNTEELDDQRPSQLLRSSELSLLRLPSSMVIVHPETKNVPFDQLANLSDPTATIANLSRSSQELANPPPRIVTNTMETRLSRLEQAVQDILLSLHPQSMFRRRSSYRRWSLGTNSPSTGHSW</sequence>
<evidence type="ECO:0000313" key="2">
    <source>
        <dbReference type="Proteomes" id="UP000805193"/>
    </source>
</evidence>